<name>A0ACA9Q3A6_9GLOM</name>
<evidence type="ECO:0000313" key="1">
    <source>
        <dbReference type="EMBL" id="CAG8728518.1"/>
    </source>
</evidence>
<sequence length="459" mass="50280">AQLFTELGREIVDIAEDVNTYLVILNHSLSNVSQSSLDATTHKNLLKQFTNSANDTAGSITAITAFLLSAGDVKKDSRVQSLLASTHDAGSFLKGSQMKFTSLSSCRDQARQARHDLAGAFKLTAYASALGSKYEDVDEMIHKYCRSSQSTSVVQSLVKLHNVLPFSSGGPQFEPSLIKNEQDADQIASANTSDGVNHLALAMTPEGNRWLSDCSPNATAEFMIQKQGQLATLFWTSLLEQARKVQSQDNEPAFRNLEAALRRSVTRLTNPSLRVAVVGVVKAGKSTFINSIIGQAILPAATQAATAWPCRIRHERGRMTPVLTCNPEPFNKALSAIREAGISPSKLAKCTDTQGPPKENGPAAKLEEWKEIWLNLPRYVQENTKLYEGGWVLKSTASGVDEIGSLLADINDIYRLCVRFGILFNEMQASNSWPVIHVHFKSLPDEENVQFEVGLQNMK</sequence>
<protein>
    <submittedName>
        <fullName evidence="1">16156_t:CDS:1</fullName>
    </submittedName>
</protein>
<dbReference type="EMBL" id="CAJVPT010041685">
    <property type="protein sequence ID" value="CAG8728518.1"/>
    <property type="molecule type" value="Genomic_DNA"/>
</dbReference>
<organism evidence="1 2">
    <name type="scientific">Acaulospora colombiana</name>
    <dbReference type="NCBI Taxonomy" id="27376"/>
    <lineage>
        <taxon>Eukaryota</taxon>
        <taxon>Fungi</taxon>
        <taxon>Fungi incertae sedis</taxon>
        <taxon>Mucoromycota</taxon>
        <taxon>Glomeromycotina</taxon>
        <taxon>Glomeromycetes</taxon>
        <taxon>Diversisporales</taxon>
        <taxon>Acaulosporaceae</taxon>
        <taxon>Acaulospora</taxon>
    </lineage>
</organism>
<dbReference type="Proteomes" id="UP000789525">
    <property type="component" value="Unassembled WGS sequence"/>
</dbReference>
<gene>
    <name evidence="1" type="ORF">ACOLOM_LOCUS11496</name>
</gene>
<evidence type="ECO:0000313" key="2">
    <source>
        <dbReference type="Proteomes" id="UP000789525"/>
    </source>
</evidence>
<comment type="caution">
    <text evidence="1">The sequence shown here is derived from an EMBL/GenBank/DDBJ whole genome shotgun (WGS) entry which is preliminary data.</text>
</comment>
<accession>A0ACA9Q3A6</accession>
<keyword evidence="2" id="KW-1185">Reference proteome</keyword>
<reference evidence="1" key="1">
    <citation type="submission" date="2021-06" db="EMBL/GenBank/DDBJ databases">
        <authorList>
            <person name="Kallberg Y."/>
            <person name="Tangrot J."/>
            <person name="Rosling A."/>
        </authorList>
    </citation>
    <scope>NUCLEOTIDE SEQUENCE</scope>
    <source>
        <strain evidence="1">CL356</strain>
    </source>
</reference>
<proteinExistence type="predicted"/>
<feature type="non-terminal residue" evidence="1">
    <location>
        <position position="1"/>
    </location>
</feature>